<evidence type="ECO:0000256" key="8">
    <source>
        <dbReference type="SAM" id="MobiDB-lite"/>
    </source>
</evidence>
<dbReference type="PROSITE" id="PS50071">
    <property type="entry name" value="HOMEOBOX_2"/>
    <property type="match status" value="1"/>
</dbReference>
<proteinExistence type="inferred from homology"/>
<dbReference type="Proteomes" id="UP000285301">
    <property type="component" value="Unassembled WGS sequence"/>
</dbReference>
<keyword evidence="4 6" id="KW-0371">Homeobox</keyword>
<name>A0A3S3PU23_9ACAR</name>
<feature type="DNA-binding region" description="Homeobox" evidence="6">
    <location>
        <begin position="151"/>
        <end position="210"/>
    </location>
</feature>
<dbReference type="CDD" id="cd00086">
    <property type="entry name" value="homeodomain"/>
    <property type="match status" value="1"/>
</dbReference>
<protein>
    <submittedName>
        <fullName evidence="10">Homeobox protein prophet of Pit-1-like protein</fullName>
    </submittedName>
</protein>
<dbReference type="InterPro" id="IPR001356">
    <property type="entry name" value="HD"/>
</dbReference>
<dbReference type="STRING" id="1965070.A0A3S3PU23"/>
<feature type="compositionally biased region" description="Low complexity" evidence="8">
    <location>
        <begin position="108"/>
        <end position="143"/>
    </location>
</feature>
<evidence type="ECO:0000256" key="4">
    <source>
        <dbReference type="ARBA" id="ARBA00023155"/>
    </source>
</evidence>
<feature type="region of interest" description="Disordered" evidence="8">
    <location>
        <begin position="108"/>
        <end position="156"/>
    </location>
</feature>
<dbReference type="AlphaFoldDB" id="A0A3S3PU23"/>
<dbReference type="GO" id="GO:0005634">
    <property type="term" value="C:nucleus"/>
    <property type="evidence" value="ECO:0007669"/>
    <property type="project" value="UniProtKB-SubCell"/>
</dbReference>
<keyword evidence="3 6" id="KW-0238">DNA-binding</keyword>
<evidence type="ECO:0000313" key="10">
    <source>
        <dbReference type="EMBL" id="RWS16377.1"/>
    </source>
</evidence>
<feature type="domain" description="Homeobox" evidence="9">
    <location>
        <begin position="149"/>
        <end position="209"/>
    </location>
</feature>
<dbReference type="PANTHER" id="PTHR24329">
    <property type="entry name" value="HOMEOBOX PROTEIN ARISTALESS"/>
    <property type="match status" value="1"/>
</dbReference>
<dbReference type="GO" id="GO:0000981">
    <property type="term" value="F:DNA-binding transcription factor activity, RNA polymerase II-specific"/>
    <property type="evidence" value="ECO:0007669"/>
    <property type="project" value="InterPro"/>
</dbReference>
<dbReference type="GO" id="GO:0000977">
    <property type="term" value="F:RNA polymerase II transcription regulatory region sequence-specific DNA binding"/>
    <property type="evidence" value="ECO:0007669"/>
    <property type="project" value="TreeGrafter"/>
</dbReference>
<dbReference type="SUPFAM" id="SSF46689">
    <property type="entry name" value="Homeodomain-like"/>
    <property type="match status" value="1"/>
</dbReference>
<evidence type="ECO:0000256" key="1">
    <source>
        <dbReference type="ARBA" id="ARBA00004123"/>
    </source>
</evidence>
<dbReference type="GO" id="GO:0007399">
    <property type="term" value="P:nervous system development"/>
    <property type="evidence" value="ECO:0007669"/>
    <property type="project" value="UniProtKB-ARBA"/>
</dbReference>
<comment type="caution">
    <text evidence="10">The sequence shown here is derived from an EMBL/GenBank/DDBJ whole genome shotgun (WGS) entry which is preliminary data.</text>
</comment>
<keyword evidence="5 6" id="KW-0539">Nucleus</keyword>
<keyword evidence="11" id="KW-1185">Reference proteome</keyword>
<dbReference type="InterPro" id="IPR009057">
    <property type="entry name" value="Homeodomain-like_sf"/>
</dbReference>
<feature type="region of interest" description="Disordered" evidence="8">
    <location>
        <begin position="1"/>
        <end position="21"/>
    </location>
</feature>
<dbReference type="PANTHER" id="PTHR24329:SF520">
    <property type="entry name" value="ALX HOMEOBOX PROTEIN 1-LIKE PROTEIN"/>
    <property type="match status" value="1"/>
</dbReference>
<organism evidence="10 11">
    <name type="scientific">Dinothrombium tinctorium</name>
    <dbReference type="NCBI Taxonomy" id="1965070"/>
    <lineage>
        <taxon>Eukaryota</taxon>
        <taxon>Metazoa</taxon>
        <taxon>Ecdysozoa</taxon>
        <taxon>Arthropoda</taxon>
        <taxon>Chelicerata</taxon>
        <taxon>Arachnida</taxon>
        <taxon>Acari</taxon>
        <taxon>Acariformes</taxon>
        <taxon>Trombidiformes</taxon>
        <taxon>Prostigmata</taxon>
        <taxon>Anystina</taxon>
        <taxon>Parasitengona</taxon>
        <taxon>Trombidioidea</taxon>
        <taxon>Trombidiidae</taxon>
        <taxon>Dinothrombium</taxon>
    </lineage>
</organism>
<reference evidence="10 11" key="1">
    <citation type="journal article" date="2018" name="Gigascience">
        <title>Genomes of trombidid mites reveal novel predicted allergens and laterally-transferred genes associated with secondary metabolism.</title>
        <authorList>
            <person name="Dong X."/>
            <person name="Chaisiri K."/>
            <person name="Xia D."/>
            <person name="Armstrong S.D."/>
            <person name="Fang Y."/>
            <person name="Donnelly M.J."/>
            <person name="Kadowaki T."/>
            <person name="McGarry J.W."/>
            <person name="Darby A.C."/>
            <person name="Makepeace B.L."/>
        </authorList>
    </citation>
    <scope>NUCLEOTIDE SEQUENCE [LARGE SCALE GENOMIC DNA]</scope>
    <source>
        <strain evidence="10">UoL-WK</strain>
    </source>
</reference>
<dbReference type="InterPro" id="IPR017970">
    <property type="entry name" value="Homeobox_CS"/>
</dbReference>
<comment type="similarity">
    <text evidence="2">Belongs to the paired homeobox family.</text>
</comment>
<feature type="region of interest" description="Disordered" evidence="8">
    <location>
        <begin position="307"/>
        <end position="328"/>
    </location>
</feature>
<dbReference type="Gene3D" id="1.10.10.60">
    <property type="entry name" value="Homeodomain-like"/>
    <property type="match status" value="1"/>
</dbReference>
<evidence type="ECO:0000256" key="7">
    <source>
        <dbReference type="RuleBase" id="RU000682"/>
    </source>
</evidence>
<evidence type="ECO:0000256" key="6">
    <source>
        <dbReference type="PROSITE-ProRule" id="PRU00108"/>
    </source>
</evidence>
<evidence type="ECO:0000256" key="2">
    <source>
        <dbReference type="ARBA" id="ARBA00005733"/>
    </source>
</evidence>
<dbReference type="FunFam" id="1.10.10.60:FF:000138">
    <property type="entry name" value="Homeobox protein prophet of Pit-1"/>
    <property type="match status" value="1"/>
</dbReference>
<sequence length="328" mass="35383">MTDTDNHHHRSHNSISDKIRKSVSTTSSSSLCVTSDTDFATALYGLSHGHHHGDHGISLAASNHRSSLLSAAMDSNASGAHHSSVVSSSGEGAFKKLKVEPGLSHISPGGLPLSGSGIGSSLGQTSLTGSVTSGTSSSGGTPNTCPPTPARRRHRTTFTQEQLQELEAAFAKSHYPDIYSREELARITKLNEARIQVWFQNRRAKYRKQEKQLQKALATPVSVLPACNGAMMRNIYQNPGHVTRGYQYPGANAINTMATTTRYTPISTSSYHMPAQPFSMGQHNPMAAMTTRPDPDPDDWYNKGFSSLRMNSGPHPNLSGTPVLPYQT</sequence>
<gene>
    <name evidence="10" type="ORF">B4U79_10260</name>
</gene>
<comment type="subcellular location">
    <subcellularLocation>
        <location evidence="1 6 7">Nucleus</location>
    </subcellularLocation>
</comment>
<accession>A0A3S3PU23</accession>
<dbReference type="SMART" id="SM00389">
    <property type="entry name" value="HOX"/>
    <property type="match status" value="1"/>
</dbReference>
<dbReference type="Pfam" id="PF00046">
    <property type="entry name" value="Homeodomain"/>
    <property type="match status" value="1"/>
</dbReference>
<dbReference type="InterPro" id="IPR050649">
    <property type="entry name" value="Paired_Homeobox_TFs"/>
</dbReference>
<evidence type="ECO:0000259" key="9">
    <source>
        <dbReference type="PROSITE" id="PS50071"/>
    </source>
</evidence>
<evidence type="ECO:0000256" key="3">
    <source>
        <dbReference type="ARBA" id="ARBA00023125"/>
    </source>
</evidence>
<evidence type="ECO:0000256" key="5">
    <source>
        <dbReference type="ARBA" id="ARBA00023242"/>
    </source>
</evidence>
<dbReference type="PROSITE" id="PS00027">
    <property type="entry name" value="HOMEOBOX_1"/>
    <property type="match status" value="1"/>
</dbReference>
<dbReference type="OrthoDB" id="6159439at2759"/>
<dbReference type="EMBL" id="NCKU01000239">
    <property type="protein sequence ID" value="RWS16377.1"/>
    <property type="molecule type" value="Genomic_DNA"/>
</dbReference>
<evidence type="ECO:0000313" key="11">
    <source>
        <dbReference type="Proteomes" id="UP000285301"/>
    </source>
</evidence>